<dbReference type="Gene3D" id="2.30.40.10">
    <property type="entry name" value="Urease, subunit C, domain 1"/>
    <property type="match status" value="1"/>
</dbReference>
<dbReference type="InterPro" id="IPR011059">
    <property type="entry name" value="Metal-dep_hydrolase_composite"/>
</dbReference>
<dbReference type="EMBL" id="JBHSDU010000015">
    <property type="protein sequence ID" value="MFC4314584.1"/>
    <property type="molecule type" value="Genomic_DNA"/>
</dbReference>
<feature type="domain" description="Amidohydrolase 3" evidence="1">
    <location>
        <begin position="40"/>
        <end position="458"/>
    </location>
</feature>
<reference evidence="3" key="1">
    <citation type="journal article" date="2019" name="Int. J. Syst. Evol. Microbiol.">
        <title>The Global Catalogue of Microorganisms (GCM) 10K type strain sequencing project: providing services to taxonomists for standard genome sequencing and annotation.</title>
        <authorList>
            <consortium name="The Broad Institute Genomics Platform"/>
            <consortium name="The Broad Institute Genome Sequencing Center for Infectious Disease"/>
            <person name="Wu L."/>
            <person name="Ma J."/>
        </authorList>
    </citation>
    <scope>NUCLEOTIDE SEQUENCE [LARGE SCALE GENOMIC DNA]</scope>
    <source>
        <strain evidence="3">CGMCC 1.10759</strain>
    </source>
</reference>
<dbReference type="InterPro" id="IPR032466">
    <property type="entry name" value="Metal_Hydrolase"/>
</dbReference>
<protein>
    <submittedName>
        <fullName evidence="2">Amidohydrolase family protein</fullName>
    </submittedName>
</protein>
<dbReference type="SUPFAM" id="SSF51338">
    <property type="entry name" value="Composite domain of metallo-dependent hydrolases"/>
    <property type="match status" value="1"/>
</dbReference>
<sequence>MLIRHAELKGGGIVDVRIERGVITAIGQLDAGDDDDEPTLDANNGLLLPGLHDHHIHVAALAASLSSVRCGPPDVTDRDTFAARLQTPGTDWLRATGYHESVAGMLDTATLDRIAPNRPVRVQHRSGRMWFFNSVALDRLLNKSPPPKGLEHDGTRYTGRLFDEDAWLQRTLGSEPPSFAQVGAMLASRGITGLTEMSPANDSFMARHFIKETGNRDLPQRAVLAGRLSLGPNDTNDRVLLGPAKLHLHEAALPTLDDAADFIRRAHEQGRGVAVHCATEVEIVFTLAAFNDAGTLAGDRIEHASIAPNSAIEDIARAGIAVVSQPHFIRERGDRYLTDVDADARQLLYRLRSFLDADVTLAGGSDAPFGGCDPWASMAAAVSRHTESGAAIGASEALTPEQALDLFLRDPTALNRYRHVTIGAPADLCLLDRSWAAARSTLSSAHVRATFIDGRMIFNRDTEGMT</sequence>
<organism evidence="2 3">
    <name type="scientific">Steroidobacter flavus</name>
    <dbReference type="NCBI Taxonomy" id="1842136"/>
    <lineage>
        <taxon>Bacteria</taxon>
        <taxon>Pseudomonadati</taxon>
        <taxon>Pseudomonadota</taxon>
        <taxon>Gammaproteobacteria</taxon>
        <taxon>Steroidobacterales</taxon>
        <taxon>Steroidobacteraceae</taxon>
        <taxon>Steroidobacter</taxon>
    </lineage>
</organism>
<dbReference type="Gene3D" id="3.10.310.70">
    <property type="match status" value="1"/>
</dbReference>
<evidence type="ECO:0000259" key="1">
    <source>
        <dbReference type="Pfam" id="PF07969"/>
    </source>
</evidence>
<dbReference type="Gene3D" id="3.20.20.140">
    <property type="entry name" value="Metal-dependent hydrolases"/>
    <property type="match status" value="2"/>
</dbReference>
<dbReference type="PANTHER" id="PTHR22642:SF2">
    <property type="entry name" value="PROTEIN LONG AFTER FAR-RED 3"/>
    <property type="match status" value="1"/>
</dbReference>
<name>A0ABV8T3V6_9GAMM</name>
<comment type="caution">
    <text evidence="2">The sequence shown here is derived from an EMBL/GenBank/DDBJ whole genome shotgun (WGS) entry which is preliminary data.</text>
</comment>
<accession>A0ABV8T3V6</accession>
<gene>
    <name evidence="2" type="ORF">ACFPN2_36290</name>
</gene>
<dbReference type="PANTHER" id="PTHR22642">
    <property type="entry name" value="IMIDAZOLONEPROPIONASE"/>
    <property type="match status" value="1"/>
</dbReference>
<evidence type="ECO:0000313" key="3">
    <source>
        <dbReference type="Proteomes" id="UP001595904"/>
    </source>
</evidence>
<proteinExistence type="predicted"/>
<dbReference type="RefSeq" id="WP_380605873.1">
    <property type="nucleotide sequence ID" value="NZ_JBHSDU010000015.1"/>
</dbReference>
<dbReference type="SUPFAM" id="SSF51556">
    <property type="entry name" value="Metallo-dependent hydrolases"/>
    <property type="match status" value="1"/>
</dbReference>
<dbReference type="InterPro" id="IPR013108">
    <property type="entry name" value="Amidohydro_3"/>
</dbReference>
<evidence type="ECO:0000313" key="2">
    <source>
        <dbReference type="EMBL" id="MFC4314584.1"/>
    </source>
</evidence>
<keyword evidence="3" id="KW-1185">Reference proteome</keyword>
<dbReference type="Pfam" id="PF07969">
    <property type="entry name" value="Amidohydro_3"/>
    <property type="match status" value="1"/>
</dbReference>
<dbReference type="Proteomes" id="UP001595904">
    <property type="component" value="Unassembled WGS sequence"/>
</dbReference>